<proteinExistence type="predicted"/>
<reference evidence="1 2" key="1">
    <citation type="submission" date="2015-03" db="EMBL/GenBank/DDBJ databases">
        <title>Draft genome of the nematode, Opisthorchis viverrini.</title>
        <authorList>
            <person name="Mitreva M."/>
        </authorList>
    </citation>
    <scope>NUCLEOTIDE SEQUENCE [LARGE SCALE GENOMIC DNA]</scope>
    <source>
        <strain evidence="1">Khon Kaen</strain>
    </source>
</reference>
<organism evidence="1 2">
    <name type="scientific">Opisthorchis viverrini</name>
    <name type="common">Southeast Asian liver fluke</name>
    <dbReference type="NCBI Taxonomy" id="6198"/>
    <lineage>
        <taxon>Eukaryota</taxon>
        <taxon>Metazoa</taxon>
        <taxon>Spiralia</taxon>
        <taxon>Lophotrochozoa</taxon>
        <taxon>Platyhelminthes</taxon>
        <taxon>Trematoda</taxon>
        <taxon>Digenea</taxon>
        <taxon>Opisthorchiida</taxon>
        <taxon>Opisthorchiata</taxon>
        <taxon>Opisthorchiidae</taxon>
        <taxon>Opisthorchis</taxon>
    </lineage>
</organism>
<accession>A0A1S8X476</accession>
<dbReference type="EMBL" id="KV892104">
    <property type="protein sequence ID" value="OON21508.1"/>
    <property type="molecule type" value="Genomic_DNA"/>
</dbReference>
<dbReference type="Proteomes" id="UP000243686">
    <property type="component" value="Unassembled WGS sequence"/>
</dbReference>
<evidence type="ECO:0000313" key="2">
    <source>
        <dbReference type="Proteomes" id="UP000243686"/>
    </source>
</evidence>
<evidence type="ECO:0000313" key="1">
    <source>
        <dbReference type="EMBL" id="OON21508.1"/>
    </source>
</evidence>
<gene>
    <name evidence="1" type="ORF">X801_02590</name>
</gene>
<name>A0A1S8X476_OPIVI</name>
<dbReference type="AlphaFoldDB" id="A0A1S8X476"/>
<protein>
    <submittedName>
        <fullName evidence="1">Uncharacterized protein</fullName>
    </submittedName>
</protein>
<sequence>MWEGCNLPNRSWPTNTSMNLNPEAVIQTVSSHLDRREWREIQPKLRMTTTVLDRENRLSTVAAEGGAHQSYHHTHYYKLTQRQPIRPSPALLRLEAISELQADTTFQNSGDRAGQPYMTNRDAYCGLVQ</sequence>
<keyword evidence="2" id="KW-1185">Reference proteome</keyword>